<evidence type="ECO:0000256" key="1">
    <source>
        <dbReference type="SAM" id="MobiDB-lite"/>
    </source>
</evidence>
<accession>A0A657IVI1</accession>
<feature type="region of interest" description="Disordered" evidence="1">
    <location>
        <begin position="61"/>
        <end position="94"/>
    </location>
</feature>
<comment type="caution">
    <text evidence="2">The sequence shown here is derived from an EMBL/GenBank/DDBJ whole genome shotgun (WGS) entry which is preliminary data.</text>
</comment>
<dbReference type="EMBL" id="LWGZ01000985">
    <property type="protein sequence ID" value="OAX54759.1"/>
    <property type="molecule type" value="Genomic_DNA"/>
</dbReference>
<reference evidence="2 3" key="1">
    <citation type="submission" date="2016-04" db="EMBL/GenBank/DDBJ databases">
        <title>Identification of putative biosynthetic pathways for the production of bioactive secondary metabolites by the marine actinomycete Kocuria kristinae RUTW2-3.</title>
        <authorList>
            <person name="Waterworth S.C."/>
            <person name="Walmsley T.A."/>
            <person name="Matongo T."/>
            <person name="Davies-Coleman M.T."/>
            <person name="Dorrington R.A."/>
        </authorList>
    </citation>
    <scope>NUCLEOTIDE SEQUENCE [LARGE SCALE GENOMIC DNA]</scope>
    <source>
        <strain evidence="2 3">RUTW4-5</strain>
    </source>
</reference>
<organism evidence="2 3">
    <name type="scientific">Rothia kristinae</name>
    <dbReference type="NCBI Taxonomy" id="37923"/>
    <lineage>
        <taxon>Bacteria</taxon>
        <taxon>Bacillati</taxon>
        <taxon>Actinomycetota</taxon>
        <taxon>Actinomycetes</taxon>
        <taxon>Micrococcales</taxon>
        <taxon>Micrococcaceae</taxon>
        <taxon>Rothia</taxon>
    </lineage>
</organism>
<dbReference type="Proteomes" id="UP000092021">
    <property type="component" value="Unassembled WGS sequence"/>
</dbReference>
<evidence type="ECO:0000313" key="3">
    <source>
        <dbReference type="Proteomes" id="UP000092021"/>
    </source>
</evidence>
<evidence type="ECO:0000313" key="2">
    <source>
        <dbReference type="EMBL" id="OAX54759.1"/>
    </source>
</evidence>
<proteinExistence type="predicted"/>
<sequence>MTSRESTVSGTRFTAVSSVAGEQLYRRSSRLAVGASSPRASATHVQVCRVRRAAEHRIISGTAPCSSSHRPAAGACSRPRRVRGRSKSPVPQGMSASAWRMITRVFGREVGELMASV</sequence>
<protein>
    <submittedName>
        <fullName evidence="2">Uncharacterized protein</fullName>
    </submittedName>
</protein>
<dbReference type="AlphaFoldDB" id="A0A657IVI1"/>
<gene>
    <name evidence="2" type="ORF">A5N15_10985</name>
</gene>
<name>A0A657IVI1_9MICC</name>